<dbReference type="PATRIC" id="fig|426355.14.peg.4852"/>
<dbReference type="CDD" id="cd00038">
    <property type="entry name" value="CAP_ED"/>
    <property type="match status" value="1"/>
</dbReference>
<dbReference type="SUPFAM" id="SSF46785">
    <property type="entry name" value="Winged helix' DNA-binding domain"/>
    <property type="match status" value="1"/>
</dbReference>
<dbReference type="eggNOG" id="COG0664">
    <property type="taxonomic scope" value="Bacteria"/>
</dbReference>
<dbReference type="InterPro" id="IPR000595">
    <property type="entry name" value="cNMP-bd_dom"/>
</dbReference>
<dbReference type="AlphaFoldDB" id="B1M825"/>
<dbReference type="SUPFAM" id="SSF51206">
    <property type="entry name" value="cAMP-binding domain-like"/>
    <property type="match status" value="1"/>
</dbReference>
<evidence type="ECO:0000256" key="3">
    <source>
        <dbReference type="ARBA" id="ARBA00023163"/>
    </source>
</evidence>
<dbReference type="InterPro" id="IPR036390">
    <property type="entry name" value="WH_DNA-bd_sf"/>
</dbReference>
<dbReference type="RefSeq" id="WP_012321697.1">
    <property type="nucleotide sequence ID" value="NC_010505.1"/>
</dbReference>
<dbReference type="HOGENOM" id="CLU_075053_0_0_5"/>
<reference evidence="5 6" key="1">
    <citation type="submission" date="2008-03" db="EMBL/GenBank/DDBJ databases">
        <title>Complete sequence of chromosome of Methylobacterium radiotolerans JCM 2831.</title>
        <authorList>
            <consortium name="US DOE Joint Genome Institute"/>
            <person name="Copeland A."/>
            <person name="Lucas S."/>
            <person name="Lapidus A."/>
            <person name="Glavina del Rio T."/>
            <person name="Dalin E."/>
            <person name="Tice H."/>
            <person name="Bruce D."/>
            <person name="Goodwin L."/>
            <person name="Pitluck S."/>
            <person name="Kiss H."/>
            <person name="Brettin T."/>
            <person name="Detter J.C."/>
            <person name="Han C."/>
            <person name="Kuske C.R."/>
            <person name="Schmutz J."/>
            <person name="Larimer F."/>
            <person name="Land M."/>
            <person name="Hauser L."/>
            <person name="Kyrpides N."/>
            <person name="Mikhailova N."/>
            <person name="Marx C.J."/>
            <person name="Richardson P."/>
        </authorList>
    </citation>
    <scope>NUCLEOTIDE SEQUENCE [LARGE SCALE GENOMIC DNA]</scope>
    <source>
        <strain evidence="6">ATCC 27329 / DSM 1819 / JCM 2831 / NBRC 15690 / NCIMB 10815 / 0-1</strain>
    </source>
</reference>
<dbReference type="InterPro" id="IPR036388">
    <property type="entry name" value="WH-like_DNA-bd_sf"/>
</dbReference>
<evidence type="ECO:0000256" key="1">
    <source>
        <dbReference type="ARBA" id="ARBA00023015"/>
    </source>
</evidence>
<dbReference type="Pfam" id="PF13545">
    <property type="entry name" value="HTH_Crp_2"/>
    <property type="match status" value="1"/>
</dbReference>
<dbReference type="GO" id="GO:0003677">
    <property type="term" value="F:DNA binding"/>
    <property type="evidence" value="ECO:0007669"/>
    <property type="project" value="UniProtKB-KW"/>
</dbReference>
<gene>
    <name evidence="5" type="ordered locus">Mrad2831_4786</name>
</gene>
<keyword evidence="2" id="KW-0238">DNA-binding</keyword>
<dbReference type="Proteomes" id="UP000006589">
    <property type="component" value="Chromosome"/>
</dbReference>
<dbReference type="GeneID" id="6140854"/>
<keyword evidence="3" id="KW-0804">Transcription</keyword>
<sequence length="243" mass="27198">MLDRFLRRLAYGADLTAEDRACLNRLLRQTRVVEPRQQLVAEGDAVQRVLVMLEGWACRSKLLADGQRLITDLILPGDISHVQTSLLGYADHSVTTLSAGLIAEINPAEIAEAVQGRPGIAQAFRWSSLQTDSILRQWLINNGRRLAAPRLAHLICEIQARLQAVGVPVEDGFPWPLRQEEFADAAGLTPVHVNRSIRVLRDDGLIVLKQRWMHVPDPERLAALCDFKPDYLHLAPARAMVMR</sequence>
<evidence type="ECO:0000313" key="6">
    <source>
        <dbReference type="Proteomes" id="UP000006589"/>
    </source>
</evidence>
<evidence type="ECO:0000259" key="4">
    <source>
        <dbReference type="PROSITE" id="PS51063"/>
    </source>
</evidence>
<dbReference type="InterPro" id="IPR012318">
    <property type="entry name" value="HTH_CRP"/>
</dbReference>
<organism evidence="5 6">
    <name type="scientific">Methylobacterium radiotolerans (strain ATCC 27329 / DSM 1819 / JCM 2831 / NBRC 15690 / NCIMB 10815 / 0-1)</name>
    <dbReference type="NCBI Taxonomy" id="426355"/>
    <lineage>
        <taxon>Bacteria</taxon>
        <taxon>Pseudomonadati</taxon>
        <taxon>Pseudomonadota</taxon>
        <taxon>Alphaproteobacteria</taxon>
        <taxon>Hyphomicrobiales</taxon>
        <taxon>Methylobacteriaceae</taxon>
        <taxon>Methylobacterium</taxon>
    </lineage>
</organism>
<dbReference type="PROSITE" id="PS51063">
    <property type="entry name" value="HTH_CRP_2"/>
    <property type="match status" value="1"/>
</dbReference>
<protein>
    <submittedName>
        <fullName evidence="5">Cyclic nucleotide-binding protein</fullName>
    </submittedName>
</protein>
<name>B1M825_METRJ</name>
<feature type="domain" description="HTH crp-type" evidence="4">
    <location>
        <begin position="145"/>
        <end position="219"/>
    </location>
</feature>
<dbReference type="Gene3D" id="1.10.10.10">
    <property type="entry name" value="Winged helix-like DNA-binding domain superfamily/Winged helix DNA-binding domain"/>
    <property type="match status" value="1"/>
</dbReference>
<evidence type="ECO:0000313" key="5">
    <source>
        <dbReference type="EMBL" id="ACB26746.1"/>
    </source>
</evidence>
<keyword evidence="1" id="KW-0805">Transcription regulation</keyword>
<dbReference type="Gene3D" id="2.60.120.10">
    <property type="entry name" value="Jelly Rolls"/>
    <property type="match status" value="1"/>
</dbReference>
<dbReference type="EMBL" id="CP001001">
    <property type="protein sequence ID" value="ACB26746.1"/>
    <property type="molecule type" value="Genomic_DNA"/>
</dbReference>
<dbReference type="Pfam" id="PF00027">
    <property type="entry name" value="cNMP_binding"/>
    <property type="match status" value="1"/>
</dbReference>
<accession>B1M825</accession>
<dbReference type="GO" id="GO:0006355">
    <property type="term" value="P:regulation of DNA-templated transcription"/>
    <property type="evidence" value="ECO:0007669"/>
    <property type="project" value="InterPro"/>
</dbReference>
<dbReference type="InterPro" id="IPR014710">
    <property type="entry name" value="RmlC-like_jellyroll"/>
</dbReference>
<proteinExistence type="predicted"/>
<dbReference type="KEGG" id="mrd:Mrad2831_4786"/>
<dbReference type="OrthoDB" id="7584044at2"/>
<dbReference type="InterPro" id="IPR018490">
    <property type="entry name" value="cNMP-bd_dom_sf"/>
</dbReference>
<evidence type="ECO:0000256" key="2">
    <source>
        <dbReference type="ARBA" id="ARBA00023125"/>
    </source>
</evidence>
<dbReference type="STRING" id="426355.Mrad2831_4786"/>